<dbReference type="AlphaFoldDB" id="R3W763"/>
<dbReference type="eggNOG" id="ENOG5032HPA">
    <property type="taxonomic scope" value="Bacteria"/>
</dbReference>
<dbReference type="EMBL" id="AJAU01000022">
    <property type="protein sequence ID" value="EOL43387.1"/>
    <property type="molecule type" value="Genomic_DNA"/>
</dbReference>
<keyword evidence="1" id="KW-0472">Membrane</keyword>
<proteinExistence type="predicted"/>
<evidence type="ECO:0000313" key="2">
    <source>
        <dbReference type="EMBL" id="EOL43387.1"/>
    </source>
</evidence>
<evidence type="ECO:0000256" key="1">
    <source>
        <dbReference type="SAM" id="Phobius"/>
    </source>
</evidence>
<keyword evidence="1" id="KW-1133">Transmembrane helix</keyword>
<accession>R3W763</accession>
<dbReference type="Proteomes" id="UP000013840">
    <property type="component" value="Unassembled WGS sequence"/>
</dbReference>
<reference evidence="2 3" key="1">
    <citation type="submission" date="2013-02" db="EMBL/GenBank/DDBJ databases">
        <title>The Genome Sequence of Enterococcus caccae BAA-1240.</title>
        <authorList>
            <consortium name="The Broad Institute Genome Sequencing Platform"/>
            <consortium name="The Broad Institute Genome Sequencing Center for Infectious Disease"/>
            <person name="Earl A.M."/>
            <person name="Gilmore M.S."/>
            <person name="Lebreton F."/>
            <person name="Walker B."/>
            <person name="Young S.K."/>
            <person name="Zeng Q."/>
            <person name="Gargeya S."/>
            <person name="Fitzgerald M."/>
            <person name="Haas B."/>
            <person name="Abouelleil A."/>
            <person name="Alvarado L."/>
            <person name="Arachchi H.M."/>
            <person name="Berlin A.M."/>
            <person name="Chapman S.B."/>
            <person name="Dewar J."/>
            <person name="Goldberg J."/>
            <person name="Griggs A."/>
            <person name="Gujja S."/>
            <person name="Hansen M."/>
            <person name="Howarth C."/>
            <person name="Imamovic A."/>
            <person name="Larimer J."/>
            <person name="McCowan C."/>
            <person name="Murphy C."/>
            <person name="Neiman D."/>
            <person name="Pearson M."/>
            <person name="Priest M."/>
            <person name="Roberts A."/>
            <person name="Saif S."/>
            <person name="Shea T."/>
            <person name="Sisk P."/>
            <person name="Sykes S."/>
            <person name="Wortman J."/>
            <person name="Nusbaum C."/>
            <person name="Birren B."/>
        </authorList>
    </citation>
    <scope>NUCLEOTIDE SEQUENCE [LARGE SCALE GENOMIC DNA]</scope>
    <source>
        <strain evidence="2 3">ATCC BAA-1240</strain>
    </source>
</reference>
<name>R3W763_9ENTE</name>
<sequence>MNNREQQRKFSERTTISNSTFDVMNTTQSRYSNGQGENALPVDKEQLRTSNYYVSTGLIYFTGVIVAIILFIFVVPLCEFIVTPAFYNGPEFLLCAILFCVVMGYVWIYIGAKVLKKGRR</sequence>
<comment type="caution">
    <text evidence="2">The sequence shown here is derived from an EMBL/GenBank/DDBJ whole genome shotgun (WGS) entry which is preliminary data.</text>
</comment>
<dbReference type="OrthoDB" id="2186611at2"/>
<organism evidence="2 3">
    <name type="scientific">Enterococcus caccae ATCC BAA-1240</name>
    <dbReference type="NCBI Taxonomy" id="1158612"/>
    <lineage>
        <taxon>Bacteria</taxon>
        <taxon>Bacillati</taxon>
        <taxon>Bacillota</taxon>
        <taxon>Bacilli</taxon>
        <taxon>Lactobacillales</taxon>
        <taxon>Enterococcaceae</taxon>
        <taxon>Enterococcus</taxon>
    </lineage>
</organism>
<gene>
    <name evidence="2" type="ORF">UC7_02716</name>
</gene>
<feature type="transmembrane region" description="Helical" evidence="1">
    <location>
        <begin position="58"/>
        <end position="86"/>
    </location>
</feature>
<keyword evidence="1" id="KW-0812">Transmembrane</keyword>
<dbReference type="RefSeq" id="WP_010772801.1">
    <property type="nucleotide sequence ID" value="NZ_KB946335.1"/>
</dbReference>
<feature type="transmembrane region" description="Helical" evidence="1">
    <location>
        <begin position="92"/>
        <end position="112"/>
    </location>
</feature>
<keyword evidence="3" id="KW-1185">Reference proteome</keyword>
<dbReference type="STRING" id="317735.RU98_GL003011"/>
<evidence type="ECO:0000313" key="3">
    <source>
        <dbReference type="Proteomes" id="UP000013840"/>
    </source>
</evidence>
<protein>
    <submittedName>
        <fullName evidence="2">Uncharacterized protein</fullName>
    </submittedName>
</protein>